<gene>
    <name evidence="2" type="ORF">SAMN02745174_00122</name>
</gene>
<feature type="coiled-coil region" evidence="1">
    <location>
        <begin position="164"/>
        <end position="228"/>
    </location>
</feature>
<dbReference type="OrthoDB" id="87074at2"/>
<evidence type="ECO:0000313" key="2">
    <source>
        <dbReference type="EMBL" id="SJZ34321.1"/>
    </source>
</evidence>
<dbReference type="STRING" id="180163.SAMN02745174_00122"/>
<protein>
    <submittedName>
        <fullName evidence="2">Uncharacterized protein</fullName>
    </submittedName>
</protein>
<dbReference type="EMBL" id="FUWX01000004">
    <property type="protein sequence ID" value="SJZ34321.1"/>
    <property type="molecule type" value="Genomic_DNA"/>
</dbReference>
<sequence>MKVLENLLKNAELLDKRAYFTVDIDGNIKRKSMNFSMAAVAFLKDEELINKIIEGELSKNERFQMKKIDRLSNLTIEALKSNLMKLVINGNLEFGKKYGKELYLRNKNEFFQTLGNIALMDNMDFYKPLMVLSMEKLLEEKYNEEILYLGLSYLCKQRCDLHIFENIDEENINKEEVLENAKKSQNLKIVSYGKLLEKYIFKNEKKYLNILKKKLENKRETMTEIEGEILNSLFL</sequence>
<reference evidence="2 3" key="1">
    <citation type="submission" date="2017-02" db="EMBL/GenBank/DDBJ databases">
        <authorList>
            <person name="Peterson S.W."/>
        </authorList>
    </citation>
    <scope>NUCLEOTIDE SEQUENCE [LARGE SCALE GENOMIC DNA]</scope>
    <source>
        <strain evidence="2 3">ATCC 700028</strain>
    </source>
</reference>
<accession>A0A1T4JW01</accession>
<keyword evidence="3" id="KW-1185">Reference proteome</keyword>
<name>A0A1T4JW01_9FUSO</name>
<evidence type="ECO:0000256" key="1">
    <source>
        <dbReference type="SAM" id="Coils"/>
    </source>
</evidence>
<dbReference type="AlphaFoldDB" id="A0A1T4JW01"/>
<organism evidence="2 3">
    <name type="scientific">Cetobacterium ceti</name>
    <dbReference type="NCBI Taxonomy" id="180163"/>
    <lineage>
        <taxon>Bacteria</taxon>
        <taxon>Fusobacteriati</taxon>
        <taxon>Fusobacteriota</taxon>
        <taxon>Fusobacteriia</taxon>
        <taxon>Fusobacteriales</taxon>
        <taxon>Fusobacteriaceae</taxon>
        <taxon>Cetobacterium</taxon>
    </lineage>
</organism>
<dbReference type="RefSeq" id="WP_078692670.1">
    <property type="nucleotide sequence ID" value="NZ_FUWX01000004.1"/>
</dbReference>
<dbReference type="Proteomes" id="UP000191153">
    <property type="component" value="Unassembled WGS sequence"/>
</dbReference>
<keyword evidence="1" id="KW-0175">Coiled coil</keyword>
<evidence type="ECO:0000313" key="3">
    <source>
        <dbReference type="Proteomes" id="UP000191153"/>
    </source>
</evidence>
<proteinExistence type="predicted"/>